<dbReference type="Proteomes" id="UP001519460">
    <property type="component" value="Unassembled WGS sequence"/>
</dbReference>
<reference evidence="1 2" key="1">
    <citation type="journal article" date="2023" name="Sci. Data">
        <title>Genome assembly of the Korean intertidal mud-creeper Batillaria attramentaria.</title>
        <authorList>
            <person name="Patra A.K."/>
            <person name="Ho P.T."/>
            <person name="Jun S."/>
            <person name="Lee S.J."/>
            <person name="Kim Y."/>
            <person name="Won Y.J."/>
        </authorList>
    </citation>
    <scope>NUCLEOTIDE SEQUENCE [LARGE SCALE GENOMIC DNA]</scope>
    <source>
        <strain evidence="1">Wonlab-2016</strain>
    </source>
</reference>
<keyword evidence="2" id="KW-1185">Reference proteome</keyword>
<accession>A0ABD0LIG1</accession>
<dbReference type="AlphaFoldDB" id="A0ABD0LIG1"/>
<sequence>MTFRCSCVTCLANEKASEVEDQVRPAPRGNSYYGSESHLSFVPAVQTPACQCTYSQAGFASGSTCIGYDRMARLWKVELVKMAGECRHMSGRKDQRDIPSVGVLIMLFAVNADCAAFSECVLKT</sequence>
<organism evidence="1 2">
    <name type="scientific">Batillaria attramentaria</name>
    <dbReference type="NCBI Taxonomy" id="370345"/>
    <lineage>
        <taxon>Eukaryota</taxon>
        <taxon>Metazoa</taxon>
        <taxon>Spiralia</taxon>
        <taxon>Lophotrochozoa</taxon>
        <taxon>Mollusca</taxon>
        <taxon>Gastropoda</taxon>
        <taxon>Caenogastropoda</taxon>
        <taxon>Sorbeoconcha</taxon>
        <taxon>Cerithioidea</taxon>
        <taxon>Batillariidae</taxon>
        <taxon>Batillaria</taxon>
    </lineage>
</organism>
<dbReference type="EMBL" id="JACVVK020000048">
    <property type="protein sequence ID" value="KAK7498774.1"/>
    <property type="molecule type" value="Genomic_DNA"/>
</dbReference>
<proteinExistence type="predicted"/>
<evidence type="ECO:0000313" key="1">
    <source>
        <dbReference type="EMBL" id="KAK7498774.1"/>
    </source>
</evidence>
<comment type="caution">
    <text evidence="1">The sequence shown here is derived from an EMBL/GenBank/DDBJ whole genome shotgun (WGS) entry which is preliminary data.</text>
</comment>
<evidence type="ECO:0000313" key="2">
    <source>
        <dbReference type="Proteomes" id="UP001519460"/>
    </source>
</evidence>
<name>A0ABD0LIG1_9CAEN</name>
<gene>
    <name evidence="1" type="ORF">BaRGS_00009866</name>
</gene>
<protein>
    <submittedName>
        <fullName evidence="1">Uncharacterized protein</fullName>
    </submittedName>
</protein>